<evidence type="ECO:0000313" key="8">
    <source>
        <dbReference type="Proteomes" id="UP000184501"/>
    </source>
</evidence>
<dbReference type="RefSeq" id="WP_073488915.1">
    <property type="nucleotide sequence ID" value="NZ_FQVN01000012.1"/>
</dbReference>
<dbReference type="FunFam" id="2.30.38.10:FF:000001">
    <property type="entry name" value="Non-ribosomal peptide synthetase PvdI"/>
    <property type="match status" value="1"/>
</dbReference>
<organism evidence="7 8">
    <name type="scientific">Streptoalloteichus hindustanus</name>
    <dbReference type="NCBI Taxonomy" id="2017"/>
    <lineage>
        <taxon>Bacteria</taxon>
        <taxon>Bacillati</taxon>
        <taxon>Actinomycetota</taxon>
        <taxon>Actinomycetes</taxon>
        <taxon>Pseudonocardiales</taxon>
        <taxon>Pseudonocardiaceae</taxon>
        <taxon>Streptoalloteichus</taxon>
    </lineage>
</organism>
<dbReference type="FunFam" id="3.40.50.12780:FF:000012">
    <property type="entry name" value="Non-ribosomal peptide synthetase"/>
    <property type="match status" value="1"/>
</dbReference>
<dbReference type="InterPro" id="IPR036291">
    <property type="entry name" value="NAD(P)-bd_dom_sf"/>
</dbReference>
<dbReference type="InterPro" id="IPR000873">
    <property type="entry name" value="AMP-dep_synth/lig_dom"/>
</dbReference>
<sequence>MTGPVDQPAQEPGRTEPAGEDARRALVTRLLTEHGVTNATALSPEQRRLLMLTRMEPGMPAHLVAGYRLRGALDLPVLQQGLAEVARRHEVLRSTFVEVAGRVLRVVNPATELNIVAAEPEARESPEEFVRRNAERELAQAFDPATGPLTRARLLRLDERDHVLMLAVHELVADEWSPDLLVRELVTACRRLLDDSDVVPQPEAPAYADYARWRQVLAGGDEHARQLAFWRERLAEVPPLPLPTDHGRPATKTYACSSVHLGLSTSTTEALEDLAGRLAVPLETVVLTGFQILLSRYARHSDIAVGTRTSVRGERWSGLLGPAGNTVVLRVDLTGDPTVGEAVHRVAAATDDAARNREVLFGTLVDDLQTHRDVSRTPFFQVMFAFRDGRWSLRDAPGLTVTPYPLPVGRTAVDLTLTAVRADTGLLLRLDHNTDLYGTDTARRLLGHLRTLLSSTTDPARRASELPLLTPEEQHTVLRTWNESTEDGPAHADHADHAGFPADALLHQLVEAQAARTPRAVAVTCGGARATYQELNERANQLAHHLRERGLGLEGRVAICLERSVEMVIAILGVLKAGGAYVPLDPEYPAERLRYLISDSAAQILVTQRELVAGLPEGTSDRLLVDEDWPAVARAPRHDPEPVAQPDNLAYLIYTSGSTGQPKGVMLTHRGAVNNLTWRQRRWPLSPDDRVLQNHSFSFDPSLWATFWPLMAGARTVVTPPGQKYDSSALVRLLREEEITLYAAVPSLNAVLMEEPGIEECTSIRYVQSGAEMLTGGLQRAVFSRLDAELVNFYGPTETTVDSTAWVCPRTSEPEAAPIGRPVANLRVHVLDDNARPVPPGVPGHICVGGVGLARGYHNRPGLTAGRFVPDPFGVEPGGRLYRTGDIGRYRADGVLEFVGRADNQVKVRGYRIELGEVEAALTQHPDVREAVALAREDTPGDRRLVGYVTRTEGSSPTPSALSAFLAEFLPSHMVPSAIVALDEFPVTPNGKVDRRALPAPGAPRAAHGADDAPRTALENEVAGLFARALGIDRVGIAQDFFELGGSSLVLARLASQLLHHFHVSLPVHQLFKVPTVAGVAETIQESQQDGVRGALTTRHTTQLENDATLAEDITPDGLPRADFLDPDTVLLTGATGYLGAFLLEQLLRRTRADVCCLVRAKSREHASERLRETMRRYLIWDDSYAHRIRPLVGDLGRPRLGLTEGQWHELSGLVDAIYHCGATVNFVYPYSALRKPNVHGTQQLLRLACAERLKAFHHVSTADVVLASHMPRPLLEDETALRTPSDDPGGYTGSKWVAEKIANIARRRGIPVSIYRPGLILGHTRTGATQPEDYLVVSFRGFVAMGVVPDYPRILDAVPVDYVAAAIVHISLRERAIGDFYHLFNPAPVSIRRFCDWIRSYGYDFRIVPFERARELALGVRPGHPLYSMVPLIRDAEVEPQESLDPRLIDRVQPELECRNTARALAGSGIVCPPADERQAHLVLRYLVEHGHLEPPETARANVPHPPDTALLTPPS</sequence>
<dbReference type="FunFam" id="3.40.50.980:FF:000001">
    <property type="entry name" value="Non-ribosomal peptide synthetase"/>
    <property type="match status" value="1"/>
</dbReference>
<proteinExistence type="predicted"/>
<dbReference type="InterPro" id="IPR013120">
    <property type="entry name" value="FAR_NAD-bd"/>
</dbReference>
<dbReference type="SMART" id="SM00823">
    <property type="entry name" value="PKS_PP"/>
    <property type="match status" value="1"/>
</dbReference>
<dbReference type="InterPro" id="IPR036736">
    <property type="entry name" value="ACP-like_sf"/>
</dbReference>
<reference evidence="7 8" key="1">
    <citation type="submission" date="2016-11" db="EMBL/GenBank/DDBJ databases">
        <authorList>
            <person name="Jaros S."/>
            <person name="Januszkiewicz K."/>
            <person name="Wedrychowicz H."/>
        </authorList>
    </citation>
    <scope>NUCLEOTIDE SEQUENCE [LARGE SCALE GENOMIC DNA]</scope>
    <source>
        <strain evidence="7 8">DSM 44523</strain>
    </source>
</reference>
<comment type="cofactor">
    <cofactor evidence="1">
        <name>pantetheine 4'-phosphate</name>
        <dbReference type="ChEBI" id="CHEBI:47942"/>
    </cofactor>
</comment>
<dbReference type="PROSITE" id="PS00455">
    <property type="entry name" value="AMP_BINDING"/>
    <property type="match status" value="1"/>
</dbReference>
<dbReference type="InterPro" id="IPR045851">
    <property type="entry name" value="AMP-bd_C_sf"/>
</dbReference>
<dbReference type="CDD" id="cd19531">
    <property type="entry name" value="LCL_NRPS-like"/>
    <property type="match status" value="1"/>
</dbReference>
<evidence type="ECO:0000259" key="6">
    <source>
        <dbReference type="PROSITE" id="PS50075"/>
    </source>
</evidence>
<dbReference type="Gene3D" id="2.30.38.10">
    <property type="entry name" value="Luciferase, Domain 3"/>
    <property type="match status" value="1"/>
</dbReference>
<evidence type="ECO:0000256" key="3">
    <source>
        <dbReference type="ARBA" id="ARBA00022553"/>
    </source>
</evidence>
<dbReference type="NCBIfam" id="TIGR01733">
    <property type="entry name" value="AA-adenyl-dom"/>
    <property type="match status" value="1"/>
</dbReference>
<dbReference type="CDD" id="cd05235">
    <property type="entry name" value="SDR_e1"/>
    <property type="match status" value="1"/>
</dbReference>
<dbReference type="InterPro" id="IPR010071">
    <property type="entry name" value="AA_adenyl_dom"/>
</dbReference>
<dbReference type="InterPro" id="IPR023213">
    <property type="entry name" value="CAT-like_dom_sf"/>
</dbReference>
<dbReference type="Gene3D" id="3.30.559.30">
    <property type="entry name" value="Nonribosomal peptide synthetase, condensation domain"/>
    <property type="match status" value="1"/>
</dbReference>
<dbReference type="InterPro" id="IPR009081">
    <property type="entry name" value="PP-bd_ACP"/>
</dbReference>
<dbReference type="InterPro" id="IPR001242">
    <property type="entry name" value="Condensation_dom"/>
</dbReference>
<keyword evidence="2" id="KW-0596">Phosphopantetheine</keyword>
<dbReference type="Pfam" id="PF00550">
    <property type="entry name" value="PP-binding"/>
    <property type="match status" value="1"/>
</dbReference>
<dbReference type="Gene3D" id="3.30.300.30">
    <property type="match status" value="1"/>
</dbReference>
<dbReference type="Pfam" id="PF07993">
    <property type="entry name" value="NAD_binding_4"/>
    <property type="match status" value="1"/>
</dbReference>
<protein>
    <submittedName>
        <fullName evidence="7">Amino acid adenylation domain-containing protein/thioester reductase domain-containing protein</fullName>
    </submittedName>
</protein>
<dbReference type="Gene3D" id="3.40.50.720">
    <property type="entry name" value="NAD(P)-binding Rossmann-like Domain"/>
    <property type="match status" value="1"/>
</dbReference>
<evidence type="ECO:0000256" key="4">
    <source>
        <dbReference type="ARBA" id="ARBA00022598"/>
    </source>
</evidence>
<dbReference type="InterPro" id="IPR025110">
    <property type="entry name" value="AMP-bd_C"/>
</dbReference>
<feature type="region of interest" description="Disordered" evidence="5">
    <location>
        <begin position="1496"/>
        <end position="1517"/>
    </location>
</feature>
<dbReference type="EMBL" id="FQVN01000012">
    <property type="protein sequence ID" value="SHG69585.1"/>
    <property type="molecule type" value="Genomic_DNA"/>
</dbReference>
<dbReference type="Pfam" id="PF00668">
    <property type="entry name" value="Condensation"/>
    <property type="match status" value="1"/>
</dbReference>
<dbReference type="InterPro" id="IPR006162">
    <property type="entry name" value="Ppantetheine_attach_site"/>
</dbReference>
<dbReference type="GO" id="GO:0008610">
    <property type="term" value="P:lipid biosynthetic process"/>
    <property type="evidence" value="ECO:0007669"/>
    <property type="project" value="UniProtKB-ARBA"/>
</dbReference>
<dbReference type="Gene3D" id="1.10.1200.10">
    <property type="entry name" value="ACP-like"/>
    <property type="match status" value="1"/>
</dbReference>
<evidence type="ECO:0000313" key="7">
    <source>
        <dbReference type="EMBL" id="SHG69585.1"/>
    </source>
</evidence>
<dbReference type="GO" id="GO:0044550">
    <property type="term" value="P:secondary metabolite biosynthetic process"/>
    <property type="evidence" value="ECO:0007669"/>
    <property type="project" value="UniProtKB-ARBA"/>
</dbReference>
<gene>
    <name evidence="7" type="ORF">SAMN05444320_11292</name>
</gene>
<dbReference type="Pfam" id="PF00501">
    <property type="entry name" value="AMP-binding"/>
    <property type="match status" value="1"/>
</dbReference>
<dbReference type="InterPro" id="IPR010080">
    <property type="entry name" value="Thioester_reductase-like_dom"/>
</dbReference>
<dbReference type="PANTHER" id="PTHR45527">
    <property type="entry name" value="NONRIBOSOMAL PEPTIDE SYNTHETASE"/>
    <property type="match status" value="1"/>
</dbReference>
<dbReference type="Pfam" id="PF13193">
    <property type="entry name" value="AMP-binding_C"/>
    <property type="match status" value="1"/>
</dbReference>
<dbReference type="SUPFAM" id="SSF51735">
    <property type="entry name" value="NAD(P)-binding Rossmann-fold domains"/>
    <property type="match status" value="1"/>
</dbReference>
<evidence type="ECO:0000256" key="1">
    <source>
        <dbReference type="ARBA" id="ARBA00001957"/>
    </source>
</evidence>
<keyword evidence="4" id="KW-0436">Ligase</keyword>
<evidence type="ECO:0000256" key="2">
    <source>
        <dbReference type="ARBA" id="ARBA00022450"/>
    </source>
</evidence>
<keyword evidence="3" id="KW-0597">Phosphoprotein</keyword>
<dbReference type="NCBIfam" id="TIGR01746">
    <property type="entry name" value="Thioester-redct"/>
    <property type="match status" value="1"/>
</dbReference>
<dbReference type="SUPFAM" id="SSF56801">
    <property type="entry name" value="Acetyl-CoA synthetase-like"/>
    <property type="match status" value="1"/>
</dbReference>
<dbReference type="STRING" id="2017.SAMN05444320_11292"/>
<feature type="domain" description="Carrier" evidence="6">
    <location>
        <begin position="1013"/>
        <end position="1088"/>
    </location>
</feature>
<keyword evidence="8" id="KW-1185">Reference proteome</keyword>
<dbReference type="GO" id="GO:0031177">
    <property type="term" value="F:phosphopantetheine binding"/>
    <property type="evidence" value="ECO:0007669"/>
    <property type="project" value="InterPro"/>
</dbReference>
<dbReference type="InterPro" id="IPR020845">
    <property type="entry name" value="AMP-binding_CS"/>
</dbReference>
<dbReference type="GO" id="GO:0016874">
    <property type="term" value="F:ligase activity"/>
    <property type="evidence" value="ECO:0007669"/>
    <property type="project" value="UniProtKB-KW"/>
</dbReference>
<dbReference type="Gene3D" id="3.30.559.10">
    <property type="entry name" value="Chloramphenicol acetyltransferase-like domain"/>
    <property type="match status" value="1"/>
</dbReference>
<dbReference type="FunFam" id="3.30.300.30:FF:000010">
    <property type="entry name" value="Enterobactin synthetase component F"/>
    <property type="match status" value="1"/>
</dbReference>
<feature type="region of interest" description="Disordered" evidence="5">
    <location>
        <begin position="1"/>
        <end position="21"/>
    </location>
</feature>
<dbReference type="Proteomes" id="UP000184501">
    <property type="component" value="Unassembled WGS sequence"/>
</dbReference>
<dbReference type="CDD" id="cd05930">
    <property type="entry name" value="A_NRPS"/>
    <property type="match status" value="1"/>
</dbReference>
<dbReference type="SUPFAM" id="SSF52777">
    <property type="entry name" value="CoA-dependent acyltransferases"/>
    <property type="match status" value="2"/>
</dbReference>
<dbReference type="InterPro" id="IPR020806">
    <property type="entry name" value="PKS_PP-bd"/>
</dbReference>
<dbReference type="GO" id="GO:0005829">
    <property type="term" value="C:cytosol"/>
    <property type="evidence" value="ECO:0007669"/>
    <property type="project" value="TreeGrafter"/>
</dbReference>
<accession>A0A1M5LX37</accession>
<dbReference type="PROSITE" id="PS50075">
    <property type="entry name" value="CARRIER"/>
    <property type="match status" value="1"/>
</dbReference>
<evidence type="ECO:0000256" key="5">
    <source>
        <dbReference type="SAM" id="MobiDB-lite"/>
    </source>
</evidence>
<name>A0A1M5LX37_STRHI</name>
<dbReference type="SUPFAM" id="SSF47336">
    <property type="entry name" value="ACP-like"/>
    <property type="match status" value="1"/>
</dbReference>
<dbReference type="GO" id="GO:0043041">
    <property type="term" value="P:amino acid activation for nonribosomal peptide biosynthetic process"/>
    <property type="evidence" value="ECO:0007669"/>
    <property type="project" value="TreeGrafter"/>
</dbReference>
<dbReference type="OrthoDB" id="2472181at2"/>
<dbReference type="PANTHER" id="PTHR45527:SF1">
    <property type="entry name" value="FATTY ACID SYNTHASE"/>
    <property type="match status" value="1"/>
</dbReference>
<dbReference type="Gene3D" id="3.40.50.980">
    <property type="match status" value="2"/>
</dbReference>
<dbReference type="PROSITE" id="PS00012">
    <property type="entry name" value="PHOSPHOPANTETHEINE"/>
    <property type="match status" value="1"/>
</dbReference>